<dbReference type="STRING" id="1921803.NIES593_02825"/>
<comment type="caution">
    <text evidence="6">The sequence shown here is derived from an EMBL/GenBank/DDBJ whole genome shotgun (WGS) entry which is preliminary data.</text>
</comment>
<proteinExistence type="inferred from homology"/>
<sequence length="300" mass="32985">MELPTVSGQELALWRDRAKQDAIAAGVSPDEVDWLLEEVADLDKLSLRLESFKERSQIPLKQPLSVLTELWQQRLQDRMPVQYLAGVAPWRHFSLKVATGVLIPRPETELLVDLAVRAIQASPTPDLASGYWVDLGTGSGAIALGLVEALPNATIYATDTSAEALAIARQNAIALGFGERIKFCQGSWWSPLEALKGRVSGMVSNPPYIPTSEIARLQPEVARHEPLLALDGGSDGLDCIRHLVETAPDYLCPGGIWLIEMMAGQAKQVVQLLQKRGCYDKIQIFCDLANIERFALAYRC</sequence>
<feature type="binding site" evidence="4">
    <location>
        <begin position="205"/>
        <end position="208"/>
    </location>
    <ligand>
        <name>substrate</name>
    </ligand>
</feature>
<dbReference type="GO" id="GO:0102559">
    <property type="term" value="F:peptide chain release factor N(5)-glutamine methyltransferase activity"/>
    <property type="evidence" value="ECO:0007669"/>
    <property type="project" value="UniProtKB-EC"/>
</dbReference>
<dbReference type="EC" id="2.1.1.297" evidence="4"/>
<dbReference type="PROSITE" id="PS00092">
    <property type="entry name" value="N6_MTASE"/>
    <property type="match status" value="1"/>
</dbReference>
<evidence type="ECO:0000256" key="1">
    <source>
        <dbReference type="ARBA" id="ARBA00022603"/>
    </source>
</evidence>
<name>A0A1U7HR55_9CYAN</name>
<comment type="catalytic activity">
    <reaction evidence="4">
        <text>L-glutaminyl-[peptide chain release factor] + S-adenosyl-L-methionine = N(5)-methyl-L-glutaminyl-[peptide chain release factor] + S-adenosyl-L-homocysteine + H(+)</text>
        <dbReference type="Rhea" id="RHEA:42896"/>
        <dbReference type="Rhea" id="RHEA-COMP:10271"/>
        <dbReference type="Rhea" id="RHEA-COMP:10272"/>
        <dbReference type="ChEBI" id="CHEBI:15378"/>
        <dbReference type="ChEBI" id="CHEBI:30011"/>
        <dbReference type="ChEBI" id="CHEBI:57856"/>
        <dbReference type="ChEBI" id="CHEBI:59789"/>
        <dbReference type="ChEBI" id="CHEBI:61891"/>
        <dbReference type="EC" id="2.1.1.297"/>
    </reaction>
</comment>
<feature type="binding site" evidence="4">
    <location>
        <position position="188"/>
    </location>
    <ligand>
        <name>S-adenosyl-L-methionine</name>
        <dbReference type="ChEBI" id="CHEBI:59789"/>
    </ligand>
</feature>
<feature type="binding site" evidence="4">
    <location>
        <begin position="136"/>
        <end position="140"/>
    </location>
    <ligand>
        <name>S-adenosyl-L-methionine</name>
        <dbReference type="ChEBI" id="CHEBI:59789"/>
    </ligand>
</feature>
<dbReference type="CDD" id="cd02440">
    <property type="entry name" value="AdoMet_MTases"/>
    <property type="match status" value="1"/>
</dbReference>
<dbReference type="NCBIfam" id="TIGR00536">
    <property type="entry name" value="hemK_fam"/>
    <property type="match status" value="1"/>
</dbReference>
<feature type="binding site" evidence="4">
    <location>
        <position position="159"/>
    </location>
    <ligand>
        <name>S-adenosyl-L-methionine</name>
        <dbReference type="ChEBI" id="CHEBI:59789"/>
    </ligand>
</feature>
<organism evidence="6 7">
    <name type="scientific">Hydrococcus rivularis NIES-593</name>
    <dbReference type="NCBI Taxonomy" id="1921803"/>
    <lineage>
        <taxon>Bacteria</taxon>
        <taxon>Bacillati</taxon>
        <taxon>Cyanobacteriota</taxon>
        <taxon>Cyanophyceae</taxon>
        <taxon>Pleurocapsales</taxon>
        <taxon>Hydrococcaceae</taxon>
        <taxon>Hydrococcus</taxon>
    </lineage>
</organism>
<dbReference type="NCBIfam" id="TIGR03534">
    <property type="entry name" value="RF_mod_PrmC"/>
    <property type="match status" value="1"/>
</dbReference>
<dbReference type="GO" id="GO:0032259">
    <property type="term" value="P:methylation"/>
    <property type="evidence" value="ECO:0007669"/>
    <property type="project" value="UniProtKB-KW"/>
</dbReference>
<feature type="binding site" evidence="4">
    <location>
        <position position="205"/>
    </location>
    <ligand>
        <name>S-adenosyl-L-methionine</name>
        <dbReference type="ChEBI" id="CHEBI:59789"/>
    </ligand>
</feature>
<dbReference type="RefSeq" id="WP_073598141.1">
    <property type="nucleotide sequence ID" value="NZ_MRCB01000002.1"/>
</dbReference>
<dbReference type="SUPFAM" id="SSF53335">
    <property type="entry name" value="S-adenosyl-L-methionine-dependent methyltransferases"/>
    <property type="match status" value="1"/>
</dbReference>
<evidence type="ECO:0000256" key="4">
    <source>
        <dbReference type="HAMAP-Rule" id="MF_02126"/>
    </source>
</evidence>
<dbReference type="InterPro" id="IPR019874">
    <property type="entry name" value="RF_methyltr_PrmC"/>
</dbReference>
<protein>
    <recommendedName>
        <fullName evidence="4">Release factor glutamine methyltransferase</fullName>
        <shortName evidence="4">RF MTase</shortName>
        <ecNumber evidence="4">2.1.1.297</ecNumber>
    </recommendedName>
    <alternativeName>
        <fullName evidence="4">N5-glutamine methyltransferase PrmC</fullName>
    </alternativeName>
    <alternativeName>
        <fullName evidence="4">Protein-(glutamine-N5) MTase PrmC</fullName>
    </alternativeName>
    <alternativeName>
        <fullName evidence="4">Protein-glutamine N-methyltransferase PrmC</fullName>
    </alternativeName>
</protein>
<dbReference type="InterPro" id="IPR004556">
    <property type="entry name" value="HemK-like"/>
</dbReference>
<dbReference type="Proteomes" id="UP000186868">
    <property type="component" value="Unassembled WGS sequence"/>
</dbReference>
<dbReference type="Gene3D" id="3.40.50.150">
    <property type="entry name" value="Vaccinia Virus protein VP39"/>
    <property type="match status" value="1"/>
</dbReference>
<dbReference type="OrthoDB" id="9800643at2"/>
<keyword evidence="1 4" id="KW-0489">Methyltransferase</keyword>
<keyword evidence="3 4" id="KW-0949">S-adenosyl-L-methionine</keyword>
<evidence type="ECO:0000256" key="3">
    <source>
        <dbReference type="ARBA" id="ARBA00022691"/>
    </source>
</evidence>
<dbReference type="HAMAP" id="MF_02126">
    <property type="entry name" value="RF_methyltr_PrmC"/>
    <property type="match status" value="1"/>
</dbReference>
<dbReference type="InterPro" id="IPR007848">
    <property type="entry name" value="Small_mtfrase_dom"/>
</dbReference>
<dbReference type="InterPro" id="IPR002052">
    <property type="entry name" value="DNA_methylase_N6_adenine_CS"/>
</dbReference>
<gene>
    <name evidence="4" type="primary">prmC</name>
    <name evidence="6" type="ORF">NIES593_02825</name>
</gene>
<evidence type="ECO:0000313" key="7">
    <source>
        <dbReference type="Proteomes" id="UP000186868"/>
    </source>
</evidence>
<keyword evidence="2 4" id="KW-0808">Transferase</keyword>
<dbReference type="Pfam" id="PF05175">
    <property type="entry name" value="MTS"/>
    <property type="match status" value="1"/>
</dbReference>
<comment type="function">
    <text evidence="4">Methylates the class 1 translation termination release factors RF1/PrfA and RF2/PrfB on the glutamine residue of the universally conserved GGQ motif.</text>
</comment>
<dbReference type="PANTHER" id="PTHR47441:SF3">
    <property type="entry name" value="RELEASE FACTOR GLUTAMINE METHYLTRANSFERASE"/>
    <property type="match status" value="1"/>
</dbReference>
<accession>A0A1U7HR55</accession>
<evidence type="ECO:0000313" key="6">
    <source>
        <dbReference type="EMBL" id="OKH26028.1"/>
    </source>
</evidence>
<dbReference type="EMBL" id="MRCB01000002">
    <property type="protein sequence ID" value="OKH26028.1"/>
    <property type="molecule type" value="Genomic_DNA"/>
</dbReference>
<evidence type="ECO:0000259" key="5">
    <source>
        <dbReference type="Pfam" id="PF05175"/>
    </source>
</evidence>
<dbReference type="PANTHER" id="PTHR47441">
    <property type="match status" value="1"/>
</dbReference>
<evidence type="ECO:0000256" key="2">
    <source>
        <dbReference type="ARBA" id="ARBA00022679"/>
    </source>
</evidence>
<dbReference type="GO" id="GO:0003676">
    <property type="term" value="F:nucleic acid binding"/>
    <property type="evidence" value="ECO:0007669"/>
    <property type="project" value="InterPro"/>
</dbReference>
<keyword evidence="7" id="KW-1185">Reference proteome</keyword>
<dbReference type="InterPro" id="IPR052663">
    <property type="entry name" value="RF_glutamine_MTase_cyano"/>
</dbReference>
<dbReference type="InterPro" id="IPR029063">
    <property type="entry name" value="SAM-dependent_MTases_sf"/>
</dbReference>
<comment type="similarity">
    <text evidence="4">Belongs to the protein N5-glutamine methyltransferase family. PrmC subfamily.</text>
</comment>
<feature type="domain" description="Methyltransferase small" evidence="5">
    <location>
        <begin position="128"/>
        <end position="209"/>
    </location>
</feature>
<dbReference type="AlphaFoldDB" id="A0A1U7HR55"/>
<reference evidence="6 7" key="1">
    <citation type="submission" date="2016-11" db="EMBL/GenBank/DDBJ databases">
        <title>Draft Genome Sequences of Nine Cyanobacterial Strains from Diverse Habitats.</title>
        <authorList>
            <person name="Zhu T."/>
            <person name="Hou S."/>
            <person name="Lu X."/>
            <person name="Hess W.R."/>
        </authorList>
    </citation>
    <scope>NUCLEOTIDE SEQUENCE [LARGE SCALE GENOMIC DNA]</scope>
    <source>
        <strain evidence="6 7">NIES-593</strain>
    </source>
</reference>